<dbReference type="RefSeq" id="WP_143232400.1">
    <property type="nucleotide sequence ID" value="NZ_BOMU01000056.1"/>
</dbReference>
<keyword evidence="2" id="KW-1133">Transmembrane helix</keyword>
<accession>A0A238ZGM9</accession>
<feature type="compositionally biased region" description="Low complexity" evidence="1">
    <location>
        <begin position="163"/>
        <end position="180"/>
    </location>
</feature>
<gene>
    <name evidence="4" type="ORF">SAMN06264365_10622</name>
</gene>
<feature type="chain" id="PRO_5012353562" description="LPXTG-motif cell wall anchor domain-containing protein" evidence="3">
    <location>
        <begin position="29"/>
        <end position="260"/>
    </location>
</feature>
<dbReference type="Proteomes" id="UP000198415">
    <property type="component" value="Unassembled WGS sequence"/>
</dbReference>
<evidence type="ECO:0000256" key="3">
    <source>
        <dbReference type="SAM" id="SignalP"/>
    </source>
</evidence>
<organism evidence="4 5">
    <name type="scientific">Actinoplanes regularis</name>
    <dbReference type="NCBI Taxonomy" id="52697"/>
    <lineage>
        <taxon>Bacteria</taxon>
        <taxon>Bacillati</taxon>
        <taxon>Actinomycetota</taxon>
        <taxon>Actinomycetes</taxon>
        <taxon>Micromonosporales</taxon>
        <taxon>Micromonosporaceae</taxon>
        <taxon>Actinoplanes</taxon>
    </lineage>
</organism>
<evidence type="ECO:0000256" key="1">
    <source>
        <dbReference type="SAM" id="MobiDB-lite"/>
    </source>
</evidence>
<evidence type="ECO:0000256" key="2">
    <source>
        <dbReference type="SAM" id="Phobius"/>
    </source>
</evidence>
<feature type="region of interest" description="Disordered" evidence="1">
    <location>
        <begin position="159"/>
        <end position="207"/>
    </location>
</feature>
<keyword evidence="5" id="KW-1185">Reference proteome</keyword>
<feature type="compositionally biased region" description="Acidic residues" evidence="1">
    <location>
        <begin position="181"/>
        <end position="195"/>
    </location>
</feature>
<keyword evidence="3" id="KW-0732">Signal</keyword>
<dbReference type="AlphaFoldDB" id="A0A238ZGM9"/>
<feature type="signal peptide" evidence="3">
    <location>
        <begin position="1"/>
        <end position="28"/>
    </location>
</feature>
<feature type="transmembrane region" description="Helical" evidence="2">
    <location>
        <begin position="216"/>
        <end position="238"/>
    </location>
</feature>
<evidence type="ECO:0008006" key="6">
    <source>
        <dbReference type="Google" id="ProtNLM"/>
    </source>
</evidence>
<reference evidence="4 5" key="1">
    <citation type="submission" date="2017-06" db="EMBL/GenBank/DDBJ databases">
        <authorList>
            <person name="Kim H.J."/>
            <person name="Triplett B.A."/>
        </authorList>
    </citation>
    <scope>NUCLEOTIDE SEQUENCE [LARGE SCALE GENOMIC DNA]</scope>
    <source>
        <strain evidence="4 5">DSM 43151</strain>
    </source>
</reference>
<name>A0A238ZGM9_9ACTN</name>
<dbReference type="OrthoDB" id="3297185at2"/>
<keyword evidence="2" id="KW-0812">Transmembrane</keyword>
<evidence type="ECO:0000313" key="4">
    <source>
        <dbReference type="EMBL" id="SNR82656.1"/>
    </source>
</evidence>
<dbReference type="EMBL" id="FZNR01000006">
    <property type="protein sequence ID" value="SNR82656.1"/>
    <property type="molecule type" value="Genomic_DNA"/>
</dbReference>
<sequence length="260" mass="27492">MRHSTMRLLAVCTGVGLGAAGVTTPALADVPGFGVRVTAPATFQADGAAKTLTAVATSEQLRCRKVRWTLLVRGGDVPLERIRVARVEDNGEFPTRVAVNGDTATIVDEQLDPGTLCRNRTVTGRWQIAFSGNDGGEVRFEARAFDAQNTLLTTSSATTEVATRVATSSPSPSRTTASPEPTEDEPTEETDEPTEPADQTRSASALVPASAGDSNVLGPGLIVGGVFFLLGLVLLLRLRSRTRQARRRAATPPTGFYTMP</sequence>
<proteinExistence type="predicted"/>
<evidence type="ECO:0000313" key="5">
    <source>
        <dbReference type="Proteomes" id="UP000198415"/>
    </source>
</evidence>
<protein>
    <recommendedName>
        <fullName evidence="6">LPXTG-motif cell wall anchor domain-containing protein</fullName>
    </recommendedName>
</protein>
<keyword evidence="2" id="KW-0472">Membrane</keyword>